<evidence type="ECO:0000313" key="2">
    <source>
        <dbReference type="Proteomes" id="UP001215598"/>
    </source>
</evidence>
<dbReference type="EMBL" id="JARKIB010000066">
    <property type="protein sequence ID" value="KAJ7750307.1"/>
    <property type="molecule type" value="Genomic_DNA"/>
</dbReference>
<proteinExistence type="predicted"/>
<reference evidence="1" key="1">
    <citation type="submission" date="2023-03" db="EMBL/GenBank/DDBJ databases">
        <title>Massive genome expansion in bonnet fungi (Mycena s.s.) driven by repeated elements and novel gene families across ecological guilds.</title>
        <authorList>
            <consortium name="Lawrence Berkeley National Laboratory"/>
            <person name="Harder C.B."/>
            <person name="Miyauchi S."/>
            <person name="Viragh M."/>
            <person name="Kuo A."/>
            <person name="Thoen E."/>
            <person name="Andreopoulos B."/>
            <person name="Lu D."/>
            <person name="Skrede I."/>
            <person name="Drula E."/>
            <person name="Henrissat B."/>
            <person name="Morin E."/>
            <person name="Kohler A."/>
            <person name="Barry K."/>
            <person name="LaButti K."/>
            <person name="Morin E."/>
            <person name="Salamov A."/>
            <person name="Lipzen A."/>
            <person name="Mereny Z."/>
            <person name="Hegedus B."/>
            <person name="Baldrian P."/>
            <person name="Stursova M."/>
            <person name="Weitz H."/>
            <person name="Taylor A."/>
            <person name="Grigoriev I.V."/>
            <person name="Nagy L.G."/>
            <person name="Martin F."/>
            <person name="Kauserud H."/>
        </authorList>
    </citation>
    <scope>NUCLEOTIDE SEQUENCE</scope>
    <source>
        <strain evidence="1">CBHHK182m</strain>
    </source>
</reference>
<name>A0AAD7ITQ2_9AGAR</name>
<organism evidence="1 2">
    <name type="scientific">Mycena metata</name>
    <dbReference type="NCBI Taxonomy" id="1033252"/>
    <lineage>
        <taxon>Eukaryota</taxon>
        <taxon>Fungi</taxon>
        <taxon>Dikarya</taxon>
        <taxon>Basidiomycota</taxon>
        <taxon>Agaricomycotina</taxon>
        <taxon>Agaricomycetes</taxon>
        <taxon>Agaricomycetidae</taxon>
        <taxon>Agaricales</taxon>
        <taxon>Marasmiineae</taxon>
        <taxon>Mycenaceae</taxon>
        <taxon>Mycena</taxon>
    </lineage>
</organism>
<keyword evidence="2" id="KW-1185">Reference proteome</keyword>
<evidence type="ECO:0000313" key="1">
    <source>
        <dbReference type="EMBL" id="KAJ7750307.1"/>
    </source>
</evidence>
<comment type="caution">
    <text evidence="1">The sequence shown here is derived from an EMBL/GenBank/DDBJ whole genome shotgun (WGS) entry which is preliminary data.</text>
</comment>
<gene>
    <name evidence="1" type="ORF">B0H16DRAFT_858565</name>
</gene>
<dbReference type="AlphaFoldDB" id="A0AAD7ITQ2"/>
<dbReference type="Proteomes" id="UP001215598">
    <property type="component" value="Unassembled WGS sequence"/>
</dbReference>
<accession>A0AAD7ITQ2</accession>
<sequence>MAQSLTALKSQLHLHVHGLASLYGQKIHLDAANPETREALSGHFPEFEGTSLSQKFVGVAQALVTLTTAKPIEDNISLMLAERGTTEFIVCFCQNGGFSDAKVENYLRQLWKILQQLARTTESMKLDPTQDFTPPKETPARSELLASLFSMCYQHVNSKALRRATKRKASVTALLGQPVGAGQGRLMSRLRAIVSVGTVEDLNKVSQSLYALAGEENYNHTLDILQVHARELPGDLKFDLRKWTEKVLKVPQAIATLYAWALSERRNVVFKRVLCLRAVPLPLAPQITIALADVPDHWSANSESRAELLSKMRSSALGGGSEDLQVRGKMHSECVLVAWVAQNFQSEYPDAKLYPYVASSKLHCLFCTLWLRRFNTLQNPVLPKVAFARRGKPGVAASFAGRYGSSHHLRSAHRRHRKRVP</sequence>
<protein>
    <submittedName>
        <fullName evidence="1">Uncharacterized protein</fullName>
    </submittedName>
</protein>